<dbReference type="EMBL" id="CP013200">
    <property type="protein sequence ID" value="ALO67085.1"/>
    <property type="molecule type" value="Genomic_DNA"/>
</dbReference>
<reference evidence="3 4" key="2">
    <citation type="journal article" date="2016" name="J. Biotechnol.">
        <title>Complete genome sequence of Arthrobacter alpinus ERGS4:06, a yellow pigmented bacterium tolerant to cold and radiations isolated from Sikkim Himalaya.</title>
        <authorList>
            <person name="Kumar R."/>
            <person name="Singh D."/>
            <person name="Swarnkar M.K."/>
            <person name="Singh A.K."/>
            <person name="Kumar S."/>
        </authorList>
    </citation>
    <scope>NUCLEOTIDE SEQUENCE [LARGE SCALE GENOMIC DNA]</scope>
    <source>
        <strain evidence="3 4">ERGS4:06</strain>
    </source>
</reference>
<name>A0A0S2M026_9MICC</name>
<dbReference type="Pfam" id="PF13649">
    <property type="entry name" value="Methyltransf_25"/>
    <property type="match status" value="1"/>
</dbReference>
<dbReference type="InterPro" id="IPR041698">
    <property type="entry name" value="Methyltransf_25"/>
</dbReference>
<protein>
    <recommendedName>
        <fullName evidence="2">Methyltransferase domain-containing protein</fullName>
    </recommendedName>
</protein>
<proteinExistence type="predicted"/>
<evidence type="ECO:0000313" key="3">
    <source>
        <dbReference type="EMBL" id="ALO67085.1"/>
    </source>
</evidence>
<evidence type="ECO:0000256" key="1">
    <source>
        <dbReference type="SAM" id="MobiDB-lite"/>
    </source>
</evidence>
<feature type="compositionally biased region" description="Basic and acidic residues" evidence="1">
    <location>
        <begin position="1"/>
        <end position="11"/>
    </location>
</feature>
<sequence length="310" mass="32748">MTEHAHHHEQSNSEPAHSRHLHSEHGRAGDAHAGHSHDPGHSHATDAELAQMLDLDALILGSYLADATAWAAELAVHEPETILDIGSGSGVGSLALARRFPAAHVTALDMSAQMLATTLESAAGSGLDGRIAGLQVNLNEEWPASATADLMWASSSLHELADPERTMAEMFANLNPGGLLIVIEMDGLPSFLPDRLQEGSAVGAGLESRLHASLASNGWNQYPEWTAGLERAGFAVERRHFPTRGSATPELAARYGRAFLGRIAPTLAGAVSPSDLASLELLLGNGPESLERRGDLVVRGHRTAWAASKP</sequence>
<gene>
    <name evidence="3" type="ORF">AS189_11970</name>
</gene>
<dbReference type="Gene3D" id="3.40.50.150">
    <property type="entry name" value="Vaccinia Virus protein VP39"/>
    <property type="match status" value="1"/>
</dbReference>
<accession>A0A0S2M026</accession>
<evidence type="ECO:0000313" key="4">
    <source>
        <dbReference type="Proteomes" id="UP000059574"/>
    </source>
</evidence>
<feature type="domain" description="Methyltransferase" evidence="2">
    <location>
        <begin position="82"/>
        <end position="178"/>
    </location>
</feature>
<dbReference type="Proteomes" id="UP000059574">
    <property type="component" value="Chromosome"/>
</dbReference>
<dbReference type="PANTHER" id="PTHR43591:SF99">
    <property type="entry name" value="OS06G0646000 PROTEIN"/>
    <property type="match status" value="1"/>
</dbReference>
<organism evidence="3 4">
    <name type="scientific">Arthrobacter alpinus</name>
    <dbReference type="NCBI Taxonomy" id="656366"/>
    <lineage>
        <taxon>Bacteria</taxon>
        <taxon>Bacillati</taxon>
        <taxon>Actinomycetota</taxon>
        <taxon>Actinomycetes</taxon>
        <taxon>Micrococcales</taxon>
        <taxon>Micrococcaceae</taxon>
        <taxon>Arthrobacter</taxon>
    </lineage>
</organism>
<reference evidence="4" key="1">
    <citation type="submission" date="2015-11" db="EMBL/GenBank/DDBJ databases">
        <authorList>
            <person name="Kumar R."/>
            <person name="Singh D."/>
            <person name="Swarnkar M.K."/>
            <person name="Singh A.K."/>
            <person name="Kumar S."/>
        </authorList>
    </citation>
    <scope>NUCLEOTIDE SEQUENCE [LARGE SCALE GENOMIC DNA]</scope>
    <source>
        <strain evidence="4">ERGS4:06</strain>
    </source>
</reference>
<evidence type="ECO:0000259" key="2">
    <source>
        <dbReference type="Pfam" id="PF13649"/>
    </source>
</evidence>
<dbReference type="RefSeq" id="WP_062289151.1">
    <property type="nucleotide sequence ID" value="NZ_CP013200.1"/>
</dbReference>
<feature type="compositionally biased region" description="Basic and acidic residues" evidence="1">
    <location>
        <begin position="21"/>
        <end position="43"/>
    </location>
</feature>
<feature type="region of interest" description="Disordered" evidence="1">
    <location>
        <begin position="1"/>
        <end position="43"/>
    </location>
</feature>
<dbReference type="GO" id="GO:0008168">
    <property type="term" value="F:methyltransferase activity"/>
    <property type="evidence" value="ECO:0007669"/>
    <property type="project" value="TreeGrafter"/>
</dbReference>
<dbReference type="PANTHER" id="PTHR43591">
    <property type="entry name" value="METHYLTRANSFERASE"/>
    <property type="match status" value="1"/>
</dbReference>
<dbReference type="SUPFAM" id="SSF53335">
    <property type="entry name" value="S-adenosyl-L-methionine-dependent methyltransferases"/>
    <property type="match status" value="1"/>
</dbReference>
<dbReference type="AlphaFoldDB" id="A0A0S2M026"/>
<dbReference type="InterPro" id="IPR029063">
    <property type="entry name" value="SAM-dependent_MTases_sf"/>
</dbReference>
<dbReference type="CDD" id="cd02440">
    <property type="entry name" value="AdoMet_MTases"/>
    <property type="match status" value="1"/>
</dbReference>